<dbReference type="Proteomes" id="UP000199572">
    <property type="component" value="Unassembled WGS sequence"/>
</dbReference>
<evidence type="ECO:0000313" key="1">
    <source>
        <dbReference type="EMBL" id="SES26851.1"/>
    </source>
</evidence>
<dbReference type="AlphaFoldDB" id="A0A1H9VZC1"/>
<dbReference type="EMBL" id="FOGG01000053">
    <property type="protein sequence ID" value="SES26851.1"/>
    <property type="molecule type" value="Genomic_DNA"/>
</dbReference>
<sequence>MFSYMVRIITYYFSSSSVSLQLNNFIFPHRRKGSYLFLGKKVPKPSPSELMNAIKNNKY</sequence>
<accession>A0A1H9VZC1</accession>
<proteinExistence type="predicted"/>
<name>A0A1H9VZC1_9SPHI</name>
<reference evidence="1 2" key="1">
    <citation type="submission" date="2016-10" db="EMBL/GenBank/DDBJ databases">
        <authorList>
            <person name="de Groot N.N."/>
        </authorList>
    </citation>
    <scope>NUCLEOTIDE SEQUENCE [LARGE SCALE GENOMIC DNA]</scope>
    <source>
        <strain evidence="1 2">DSM 18610</strain>
    </source>
</reference>
<evidence type="ECO:0000313" key="2">
    <source>
        <dbReference type="Proteomes" id="UP000199572"/>
    </source>
</evidence>
<gene>
    <name evidence="1" type="ORF">SAMN04488023_1531</name>
</gene>
<organism evidence="1 2">
    <name type="scientific">Pedobacter rhizosphaerae</name>
    <dbReference type="NCBI Taxonomy" id="390241"/>
    <lineage>
        <taxon>Bacteria</taxon>
        <taxon>Pseudomonadati</taxon>
        <taxon>Bacteroidota</taxon>
        <taxon>Sphingobacteriia</taxon>
        <taxon>Sphingobacteriales</taxon>
        <taxon>Sphingobacteriaceae</taxon>
        <taxon>Pedobacter</taxon>
    </lineage>
</organism>
<keyword evidence="2" id="KW-1185">Reference proteome</keyword>
<protein>
    <submittedName>
        <fullName evidence="1">Uncharacterized protein</fullName>
    </submittedName>
</protein>